<proteinExistence type="predicted"/>
<evidence type="ECO:0000313" key="4">
    <source>
        <dbReference type="Proteomes" id="UP000483820"/>
    </source>
</evidence>
<dbReference type="CTD" id="78774412"/>
<keyword evidence="1" id="KW-1133">Transmembrane helix</keyword>
<accession>A0A6A5HNX7</accession>
<evidence type="ECO:0000313" key="2">
    <source>
        <dbReference type="EMBL" id="KAF1767500.1"/>
    </source>
</evidence>
<dbReference type="KEGG" id="crq:GCK72_007459"/>
<name>A0A6A5HNX7_CAERE</name>
<dbReference type="Proteomes" id="UP000483820">
    <property type="component" value="Chromosome II"/>
</dbReference>
<evidence type="ECO:0000256" key="1">
    <source>
        <dbReference type="SAM" id="Phobius"/>
    </source>
</evidence>
<gene>
    <name evidence="2" type="ORF">GCK72_007459</name>
    <name evidence="3" type="ORF">GCK72_007461</name>
</gene>
<keyword evidence="1" id="KW-0472">Membrane</keyword>
<comment type="caution">
    <text evidence="3">The sequence shown here is derived from an EMBL/GenBank/DDBJ whole genome shotgun (WGS) entry which is preliminary data.</text>
</comment>
<feature type="transmembrane region" description="Helical" evidence="1">
    <location>
        <begin position="63"/>
        <end position="84"/>
    </location>
</feature>
<dbReference type="EMBL" id="WUAV01000002">
    <property type="protein sequence ID" value="KAF1767502.1"/>
    <property type="molecule type" value="Genomic_DNA"/>
</dbReference>
<dbReference type="RefSeq" id="XP_053590414.1">
    <property type="nucleotide sequence ID" value="XM_053726220.1"/>
</dbReference>
<dbReference type="GeneID" id="78774412"/>
<organism evidence="3 4">
    <name type="scientific">Caenorhabditis remanei</name>
    <name type="common">Caenorhabditis vulgaris</name>
    <dbReference type="NCBI Taxonomy" id="31234"/>
    <lineage>
        <taxon>Eukaryota</taxon>
        <taxon>Metazoa</taxon>
        <taxon>Ecdysozoa</taxon>
        <taxon>Nematoda</taxon>
        <taxon>Chromadorea</taxon>
        <taxon>Rhabditida</taxon>
        <taxon>Rhabditina</taxon>
        <taxon>Rhabditomorpha</taxon>
        <taxon>Rhabditoidea</taxon>
        <taxon>Rhabditidae</taxon>
        <taxon>Peloderinae</taxon>
        <taxon>Caenorhabditis</taxon>
    </lineage>
</organism>
<reference evidence="3 4" key="1">
    <citation type="submission" date="2019-12" db="EMBL/GenBank/DDBJ databases">
        <title>Chromosome-level assembly of the Caenorhabditis remanei genome.</title>
        <authorList>
            <person name="Teterina A.A."/>
            <person name="Willis J.H."/>
            <person name="Phillips P.C."/>
        </authorList>
    </citation>
    <scope>NUCLEOTIDE SEQUENCE [LARGE SCALE GENOMIC DNA]</scope>
    <source>
        <strain evidence="3 4">PX506</strain>
        <tissue evidence="3">Whole organism</tissue>
    </source>
</reference>
<dbReference type="EMBL" id="WUAV01000002">
    <property type="protein sequence ID" value="KAF1767500.1"/>
    <property type="molecule type" value="Genomic_DNA"/>
</dbReference>
<sequence length="91" mass="10479">MPSVIGHVEYHLLHNTKIGNEKLMWMADAYGMKQLLEKTVRETTTVEKAKLSKDPKTIVLDHILLYSIISFLLISFVIVVDCFVELKFKTL</sequence>
<keyword evidence="1" id="KW-0812">Transmembrane</keyword>
<protein>
    <submittedName>
        <fullName evidence="3">Uncharacterized protein</fullName>
    </submittedName>
</protein>
<evidence type="ECO:0000313" key="3">
    <source>
        <dbReference type="EMBL" id="KAF1767502.1"/>
    </source>
</evidence>
<dbReference type="AlphaFoldDB" id="A0A6A5HNX7"/>